<evidence type="ECO:0000313" key="1">
    <source>
        <dbReference type="EMBL" id="KAJ7331206.1"/>
    </source>
</evidence>
<dbReference type="Pfam" id="PF14828">
    <property type="entry name" value="Amnionless"/>
    <property type="match status" value="1"/>
</dbReference>
<dbReference type="OrthoDB" id="5956770at2759"/>
<comment type="caution">
    <text evidence="1">The sequence shown here is derived from an EMBL/GenBank/DDBJ whole genome shotgun (WGS) entry which is preliminary data.</text>
</comment>
<organism evidence="1 2">
    <name type="scientific">Desmophyllum pertusum</name>
    <dbReference type="NCBI Taxonomy" id="174260"/>
    <lineage>
        <taxon>Eukaryota</taxon>
        <taxon>Metazoa</taxon>
        <taxon>Cnidaria</taxon>
        <taxon>Anthozoa</taxon>
        <taxon>Hexacorallia</taxon>
        <taxon>Scleractinia</taxon>
        <taxon>Caryophylliina</taxon>
        <taxon>Caryophylliidae</taxon>
        <taxon>Desmophyllum</taxon>
    </lineage>
</organism>
<dbReference type="GO" id="GO:0008191">
    <property type="term" value="F:metalloendopeptidase inhibitor activity"/>
    <property type="evidence" value="ECO:0007669"/>
    <property type="project" value="InterPro"/>
</dbReference>
<dbReference type="AlphaFoldDB" id="A0A9W9YEL3"/>
<dbReference type="EMBL" id="MU827789">
    <property type="protein sequence ID" value="KAJ7331206.1"/>
    <property type="molecule type" value="Genomic_DNA"/>
</dbReference>
<dbReference type="PANTHER" id="PTHR13487">
    <property type="entry name" value="SERINE PROTEASE INHIBITOR"/>
    <property type="match status" value="1"/>
</dbReference>
<evidence type="ECO:0000313" key="2">
    <source>
        <dbReference type="Proteomes" id="UP001163046"/>
    </source>
</evidence>
<sequence length="214" mass="23849">MNNRTFQGYYNRRCKTVTELARCPAADCENHVIPEGSCCPVCGTTVSIRLDTAARDMISLTAKVQPPEDLNRLDAIFTVLKNLSDQFGGKDDCQLTTDLVDTHDISVMYKPITSQGDDACRQAALKTVAFINSPAKSDLEPAKALLAAAVINDRPEATGLPRALPVMVKRRKKRGEHHEHEPFDNKSDRTRLQTNLLLSLVVLSLYWFTNLTEF</sequence>
<accession>A0A9W9YEL3</accession>
<dbReference type="PANTHER" id="PTHR13487:SF3">
    <property type="entry name" value="REVERSION-INDUCING CYSTEINE-RICH PROTEIN WITH KAZAL MOTIFS"/>
    <property type="match status" value="1"/>
</dbReference>
<name>A0A9W9YEL3_9CNID</name>
<protein>
    <recommendedName>
        <fullName evidence="3">Protein amnionless</fullName>
    </recommendedName>
</protein>
<dbReference type="GO" id="GO:0030198">
    <property type="term" value="P:extracellular matrix organization"/>
    <property type="evidence" value="ECO:0007669"/>
    <property type="project" value="TreeGrafter"/>
</dbReference>
<evidence type="ECO:0008006" key="3">
    <source>
        <dbReference type="Google" id="ProtNLM"/>
    </source>
</evidence>
<dbReference type="InterPro" id="IPR026112">
    <property type="entry name" value="AMN"/>
</dbReference>
<reference evidence="1" key="1">
    <citation type="submission" date="2023-01" db="EMBL/GenBank/DDBJ databases">
        <title>Genome assembly of the deep-sea coral Lophelia pertusa.</title>
        <authorList>
            <person name="Herrera S."/>
            <person name="Cordes E."/>
        </authorList>
    </citation>
    <scope>NUCLEOTIDE SEQUENCE</scope>
    <source>
        <strain evidence="1">USNM1676648</strain>
        <tissue evidence="1">Polyp</tissue>
    </source>
</reference>
<gene>
    <name evidence="1" type="ORF">OS493_019987</name>
</gene>
<proteinExistence type="predicted"/>
<keyword evidence="2" id="KW-1185">Reference proteome</keyword>
<dbReference type="GO" id="GO:0005886">
    <property type="term" value="C:plasma membrane"/>
    <property type="evidence" value="ECO:0007669"/>
    <property type="project" value="TreeGrafter"/>
</dbReference>
<dbReference type="InterPro" id="IPR039016">
    <property type="entry name" value="RECK"/>
</dbReference>
<dbReference type="Proteomes" id="UP001163046">
    <property type="component" value="Unassembled WGS sequence"/>
</dbReference>